<name>A0A8S1MUF9_PARPR</name>
<protein>
    <submittedName>
        <fullName evidence="2">Uncharacterized protein</fullName>
    </submittedName>
</protein>
<comment type="caution">
    <text evidence="2">The sequence shown here is derived from an EMBL/GenBank/DDBJ whole genome shotgun (WGS) entry which is preliminary data.</text>
</comment>
<reference evidence="2" key="1">
    <citation type="submission" date="2021-01" db="EMBL/GenBank/DDBJ databases">
        <authorList>
            <consortium name="Genoscope - CEA"/>
            <person name="William W."/>
        </authorList>
    </citation>
    <scope>NUCLEOTIDE SEQUENCE</scope>
</reference>
<feature type="coiled-coil region" evidence="1">
    <location>
        <begin position="23"/>
        <end position="124"/>
    </location>
</feature>
<accession>A0A8S1MUF9</accession>
<feature type="coiled-coil region" evidence="1">
    <location>
        <begin position="178"/>
        <end position="212"/>
    </location>
</feature>
<evidence type="ECO:0000256" key="1">
    <source>
        <dbReference type="SAM" id="Coils"/>
    </source>
</evidence>
<feature type="coiled-coil region" evidence="1">
    <location>
        <begin position="345"/>
        <end position="572"/>
    </location>
</feature>
<evidence type="ECO:0000313" key="3">
    <source>
        <dbReference type="Proteomes" id="UP000688137"/>
    </source>
</evidence>
<organism evidence="2 3">
    <name type="scientific">Paramecium primaurelia</name>
    <dbReference type="NCBI Taxonomy" id="5886"/>
    <lineage>
        <taxon>Eukaryota</taxon>
        <taxon>Sar</taxon>
        <taxon>Alveolata</taxon>
        <taxon>Ciliophora</taxon>
        <taxon>Intramacronucleata</taxon>
        <taxon>Oligohymenophorea</taxon>
        <taxon>Peniculida</taxon>
        <taxon>Parameciidae</taxon>
        <taxon>Paramecium</taxon>
    </lineage>
</organism>
<feature type="coiled-coil region" evidence="1">
    <location>
        <begin position="292"/>
        <end position="319"/>
    </location>
</feature>
<dbReference type="OMA" id="RIENTYM"/>
<dbReference type="AlphaFoldDB" id="A0A8S1MUF9"/>
<sequence>MKNNIPQSPSPYKLKDSNLNYDTQQYQELMKNFENLIKVTQDKLYSNQKKIEETCKCSIEDQYQALLMENENLKQLLSELQMKLEHDNSNVKPIEQQQQFESFMKEAVLKSEQQNELIERLQQQTFEFQQQLLIEKGQHCQTQKQLSDIQEEFHNYKKERTLQQCYDFEVTEKITQGYSELVKENQKQKQELKELQLDIDKLRIALNQAYISLSKQQQQHKISQRIINQEEIQTTGTQTEAIIYQQHEILKERINNQMYNLEKFISQYLDKKKMRNKSANENKFYTDLSCWVEQAKYELISLKQQITALVTEKEHQKEQLIAVKQDFEQVQNSLIQETQVLKSEIKSQNDKYQILLEDFNRAQNKYIEIAEEKKLTHNIRNQLERELNELKLKHEQLILESNSYDTQFKIITQSYQSDKKLYEDQLDKLQQKNLSLESELNQSLLQHEQIIKQLQVANINIQQLQQQLQESQEIANHQSEQFQSTQYKITQIIKEKEQLLITNMELEQNQQLLKENINKLKEFQSKSDKEKQSNQNLIYEMEKEKEDLKIYCQKLQQDLTDRNVQLTSLKEQVSNMEYQLYLTPSDDKSRIENTYMSSKIEDLESILKEKDQKIEDLERLYHLTNYELRILQDYQSTFEKDLDFYKTKVSKLEQELIEQHNVLSISKTSVNSNIPINKFDEQIKIMSSPISSLKIDSQSNNGSPQIQVKILSGEIQRLSQIVKIQQKKLLDLQYFIEKMITSNEQNRLLAKQILLQASQCGEINGYNLFEKVNLNTQISVNSCETFGINVQSIEKHEF</sequence>
<feature type="coiled-coil region" evidence="1">
    <location>
        <begin position="600"/>
        <end position="655"/>
    </location>
</feature>
<proteinExistence type="predicted"/>
<keyword evidence="1" id="KW-0175">Coiled coil</keyword>
<keyword evidence="3" id="KW-1185">Reference proteome</keyword>
<dbReference type="EMBL" id="CAJJDM010000074">
    <property type="protein sequence ID" value="CAD8083810.1"/>
    <property type="molecule type" value="Genomic_DNA"/>
</dbReference>
<gene>
    <name evidence="2" type="ORF">PPRIM_AZ9-3.1.T0710007</name>
</gene>
<evidence type="ECO:0000313" key="2">
    <source>
        <dbReference type="EMBL" id="CAD8083810.1"/>
    </source>
</evidence>
<dbReference type="Proteomes" id="UP000688137">
    <property type="component" value="Unassembled WGS sequence"/>
</dbReference>